<reference evidence="1 2" key="2">
    <citation type="journal article" date="2022" name="Mol. Ecol. Resour.">
        <title>The genomes of chicory, endive, great burdock and yacon provide insights into Asteraceae paleo-polyploidization history and plant inulin production.</title>
        <authorList>
            <person name="Fan W."/>
            <person name="Wang S."/>
            <person name="Wang H."/>
            <person name="Wang A."/>
            <person name="Jiang F."/>
            <person name="Liu H."/>
            <person name="Zhao H."/>
            <person name="Xu D."/>
            <person name="Zhang Y."/>
        </authorList>
    </citation>
    <scope>NUCLEOTIDE SEQUENCE [LARGE SCALE GENOMIC DNA]</scope>
    <source>
        <strain evidence="2">cv. Yunnan</strain>
        <tissue evidence="1">Leaves</tissue>
    </source>
</reference>
<evidence type="ECO:0000313" key="1">
    <source>
        <dbReference type="EMBL" id="KAI3688246.1"/>
    </source>
</evidence>
<organism evidence="1 2">
    <name type="scientific">Smallanthus sonchifolius</name>
    <dbReference type="NCBI Taxonomy" id="185202"/>
    <lineage>
        <taxon>Eukaryota</taxon>
        <taxon>Viridiplantae</taxon>
        <taxon>Streptophyta</taxon>
        <taxon>Embryophyta</taxon>
        <taxon>Tracheophyta</taxon>
        <taxon>Spermatophyta</taxon>
        <taxon>Magnoliopsida</taxon>
        <taxon>eudicotyledons</taxon>
        <taxon>Gunneridae</taxon>
        <taxon>Pentapetalae</taxon>
        <taxon>asterids</taxon>
        <taxon>campanulids</taxon>
        <taxon>Asterales</taxon>
        <taxon>Asteraceae</taxon>
        <taxon>Asteroideae</taxon>
        <taxon>Heliantheae alliance</taxon>
        <taxon>Millerieae</taxon>
        <taxon>Smallanthus</taxon>
    </lineage>
</organism>
<reference evidence="2" key="1">
    <citation type="journal article" date="2022" name="Mol. Ecol. Resour.">
        <title>The genomes of chicory, endive, great burdock and yacon provide insights into Asteraceae palaeo-polyploidization history and plant inulin production.</title>
        <authorList>
            <person name="Fan W."/>
            <person name="Wang S."/>
            <person name="Wang H."/>
            <person name="Wang A."/>
            <person name="Jiang F."/>
            <person name="Liu H."/>
            <person name="Zhao H."/>
            <person name="Xu D."/>
            <person name="Zhang Y."/>
        </authorList>
    </citation>
    <scope>NUCLEOTIDE SEQUENCE [LARGE SCALE GENOMIC DNA]</scope>
    <source>
        <strain evidence="2">cv. Yunnan</strain>
    </source>
</reference>
<protein>
    <submittedName>
        <fullName evidence="1">Uncharacterized protein</fullName>
    </submittedName>
</protein>
<comment type="caution">
    <text evidence="1">The sequence shown here is derived from an EMBL/GenBank/DDBJ whole genome shotgun (WGS) entry which is preliminary data.</text>
</comment>
<gene>
    <name evidence="1" type="ORF">L1987_81957</name>
</gene>
<proteinExistence type="predicted"/>
<keyword evidence="2" id="KW-1185">Reference proteome</keyword>
<sequence length="141" mass="16048">MKKIIPVKQYVSVKEHDVYLARDDDHSDRLLCDQILQCSDIILEETDGSNANSISCDTENSSDLFRVCFIDEEWLEDICPDFEKSDVLIVDGSDHSSVIEKGRLLWDSEEKLMVVYEEIDHHEELNVSVQLGTIEVDGSGI</sequence>
<name>A0ACB8YSL8_9ASTR</name>
<accession>A0ACB8YSL8</accession>
<evidence type="ECO:0000313" key="2">
    <source>
        <dbReference type="Proteomes" id="UP001056120"/>
    </source>
</evidence>
<dbReference type="Proteomes" id="UP001056120">
    <property type="component" value="Linkage Group LG27"/>
</dbReference>
<dbReference type="EMBL" id="CM042044">
    <property type="protein sequence ID" value="KAI3688246.1"/>
    <property type="molecule type" value="Genomic_DNA"/>
</dbReference>